<dbReference type="GO" id="GO:0003676">
    <property type="term" value="F:nucleic acid binding"/>
    <property type="evidence" value="ECO:0007669"/>
    <property type="project" value="InterPro"/>
</dbReference>
<dbReference type="RefSeq" id="WP_184856698.1">
    <property type="nucleotide sequence ID" value="NZ_JACHLK010000003.1"/>
</dbReference>
<feature type="region of interest" description="Disordered" evidence="1">
    <location>
        <begin position="181"/>
        <end position="202"/>
    </location>
</feature>
<organism evidence="3 4">
    <name type="scientific">Acidovorax soli</name>
    <dbReference type="NCBI Taxonomy" id="592050"/>
    <lineage>
        <taxon>Bacteria</taxon>
        <taxon>Pseudomonadati</taxon>
        <taxon>Pseudomonadota</taxon>
        <taxon>Betaproteobacteria</taxon>
        <taxon>Burkholderiales</taxon>
        <taxon>Comamonadaceae</taxon>
        <taxon>Acidovorax</taxon>
    </lineage>
</organism>
<feature type="compositionally biased region" description="Basic and acidic residues" evidence="1">
    <location>
        <begin position="181"/>
        <end position="197"/>
    </location>
</feature>
<reference evidence="3 4" key="1">
    <citation type="submission" date="2020-08" db="EMBL/GenBank/DDBJ databases">
        <title>Functional genomics of gut bacteria from endangered species of beetles.</title>
        <authorList>
            <person name="Carlos-Shanley C."/>
        </authorList>
    </citation>
    <scope>NUCLEOTIDE SEQUENCE [LARGE SCALE GENOMIC DNA]</scope>
    <source>
        <strain evidence="3 4">S00198</strain>
    </source>
</reference>
<dbReference type="AlphaFoldDB" id="A0A7X0PC96"/>
<evidence type="ECO:0000313" key="4">
    <source>
        <dbReference type="Proteomes" id="UP000575083"/>
    </source>
</evidence>
<dbReference type="Gene3D" id="3.30.420.10">
    <property type="entry name" value="Ribonuclease H-like superfamily/Ribonuclease H"/>
    <property type="match status" value="1"/>
</dbReference>
<feature type="domain" description="Integrase catalytic" evidence="2">
    <location>
        <begin position="325"/>
        <end position="542"/>
    </location>
</feature>
<dbReference type="PROSITE" id="PS50994">
    <property type="entry name" value="INTEGRASE"/>
    <property type="match status" value="1"/>
</dbReference>
<comment type="caution">
    <text evidence="3">The sequence shown here is derived from an EMBL/GenBank/DDBJ whole genome shotgun (WGS) entry which is preliminary data.</text>
</comment>
<sequence>MEIAHNQPFHLHTSTYGLLAGRYRVILDLPEQDTVVCVLLHPEELIAKKRGGRPKLEKTKRSHPPHQAPQVGALCWVNRSALKELYDSHDLVLISLELHAVYYSPIDTSKEKEAFEQRCKVMSQFLDYESLKEGILVHGNLGGLIRQAMAANNVSEAHVRNLWSALCKYGLTSTSLRTRWDKCGGNGKRRDTSEDRPRKKAGRKTLAQRLYMQLYGVWGEPIQPGMTSNWRAQIMAADKRIPQPKPPMRDRYNRIIASHFETGMRYGKDDQIETVKLQLGQYPNYQQVKRVLTVETSWLQKILEKTSAGHFKRTLRGLNAKDWQGVSGPGHTYAIDSTIGDVYLRSSINPAWIVGRPIVYIIVDVWSTAIVGFYVCLTGPSWDTAQISLFNAVAPSQLMDVLWDYEMSQSLFPAPTLPYAFMCDRGEYLSKRAKATGMKLKIRSLSYAPPFRPDLKGIVEVMHRIVKNVQYNFLPGAMDARRAEYDLRRSNPAEATMTVQRYMQYLHEVFFRYNLTADRKHRVDAHMAAAGVFPSPAGLWNWGFSKGVGFRRATAMSELIGNLLPSGEGRVSRHGIKFEGDYYESPVVEREQWSTLARSSHGGWGIPVNSYPGSSTLIWTPNVAGEGMLELKISDQALTAPGVSRDEKADAFAYQMLHAADVQHERVLQAVASLKRVEAIKARSIEETRAAVEKARGRQPTITEARLMELGLASTVEVSTIYGSKELRSEASEIYEELMREVLQSRNGAPDDET</sequence>
<dbReference type="EMBL" id="JACHLK010000003">
    <property type="protein sequence ID" value="MBB6559270.1"/>
    <property type="molecule type" value="Genomic_DNA"/>
</dbReference>
<dbReference type="InterPro" id="IPR001584">
    <property type="entry name" value="Integrase_cat-core"/>
</dbReference>
<accession>A0A7X0PC96</accession>
<protein>
    <recommendedName>
        <fullName evidence="2">Integrase catalytic domain-containing protein</fullName>
    </recommendedName>
</protein>
<name>A0A7X0PC96_9BURK</name>
<keyword evidence="4" id="KW-1185">Reference proteome</keyword>
<evidence type="ECO:0000313" key="3">
    <source>
        <dbReference type="EMBL" id="MBB6559270.1"/>
    </source>
</evidence>
<evidence type="ECO:0000256" key="1">
    <source>
        <dbReference type="SAM" id="MobiDB-lite"/>
    </source>
</evidence>
<dbReference type="Proteomes" id="UP000575083">
    <property type="component" value="Unassembled WGS sequence"/>
</dbReference>
<dbReference type="GO" id="GO:0015074">
    <property type="term" value="P:DNA integration"/>
    <property type="evidence" value="ECO:0007669"/>
    <property type="project" value="InterPro"/>
</dbReference>
<dbReference type="InterPro" id="IPR036397">
    <property type="entry name" value="RNaseH_sf"/>
</dbReference>
<gene>
    <name evidence="3" type="ORF">HNP48_001937</name>
</gene>
<evidence type="ECO:0000259" key="2">
    <source>
        <dbReference type="PROSITE" id="PS50994"/>
    </source>
</evidence>
<proteinExistence type="predicted"/>